<dbReference type="OrthoDB" id="9796839at2"/>
<evidence type="ECO:0000256" key="2">
    <source>
        <dbReference type="ARBA" id="ARBA00022679"/>
    </source>
</evidence>
<accession>A0A4Y8WN17</accession>
<dbReference type="PANTHER" id="PTHR10434">
    <property type="entry name" value="1-ACYL-SN-GLYCEROL-3-PHOSPHATE ACYLTRANSFERASE"/>
    <property type="match status" value="1"/>
</dbReference>
<evidence type="ECO:0000256" key="3">
    <source>
        <dbReference type="ARBA" id="ARBA00023315"/>
    </source>
</evidence>
<evidence type="ECO:0000256" key="1">
    <source>
        <dbReference type="ARBA" id="ARBA00005189"/>
    </source>
</evidence>
<feature type="domain" description="Phospholipid/glycerol acyltransferase" evidence="4">
    <location>
        <begin position="37"/>
        <end position="151"/>
    </location>
</feature>
<comment type="caution">
    <text evidence="5">The sequence shown here is derived from an EMBL/GenBank/DDBJ whole genome shotgun (WGS) entry which is preliminary data.</text>
</comment>
<dbReference type="STRING" id="1122973.GCA_000379925_00712"/>
<dbReference type="Pfam" id="PF01553">
    <property type="entry name" value="Acyltransferase"/>
    <property type="match status" value="1"/>
</dbReference>
<gene>
    <name evidence="5" type="ORF">E4P47_07020</name>
</gene>
<keyword evidence="2" id="KW-0808">Transferase</keyword>
<evidence type="ECO:0000259" key="4">
    <source>
        <dbReference type="SMART" id="SM00563"/>
    </source>
</evidence>
<reference evidence="5 6" key="1">
    <citation type="submission" date="2019-03" db="EMBL/GenBank/DDBJ databases">
        <title>Porphyromonas levii Isolated from the Uterus of Dairy Cows.</title>
        <authorList>
            <person name="Francis A.M."/>
        </authorList>
    </citation>
    <scope>NUCLEOTIDE SEQUENCE [LARGE SCALE GENOMIC DNA]</scope>
    <source>
        <strain evidence="5 6">AF5678</strain>
    </source>
</reference>
<keyword evidence="6" id="KW-1185">Reference proteome</keyword>
<organism evidence="5 6">
    <name type="scientific">Porphyromonas levii</name>
    <dbReference type="NCBI Taxonomy" id="28114"/>
    <lineage>
        <taxon>Bacteria</taxon>
        <taxon>Pseudomonadati</taxon>
        <taxon>Bacteroidota</taxon>
        <taxon>Bacteroidia</taxon>
        <taxon>Bacteroidales</taxon>
        <taxon>Porphyromonadaceae</taxon>
        <taxon>Porphyromonas</taxon>
    </lineage>
</organism>
<dbReference type="GO" id="GO:0003841">
    <property type="term" value="F:1-acylglycerol-3-phosphate O-acyltransferase activity"/>
    <property type="evidence" value="ECO:0007669"/>
    <property type="project" value="TreeGrafter"/>
</dbReference>
<dbReference type="PANTHER" id="PTHR10434:SF9">
    <property type="entry name" value="PHOSPHOLIPID_GLYCEROL ACYLTRANSFERASE DOMAIN-CONTAINING PROTEIN"/>
    <property type="match status" value="1"/>
</dbReference>
<dbReference type="Proteomes" id="UP000297225">
    <property type="component" value="Unassembled WGS sequence"/>
</dbReference>
<evidence type="ECO:0000313" key="5">
    <source>
        <dbReference type="EMBL" id="TFH94547.1"/>
    </source>
</evidence>
<dbReference type="EMBL" id="SPNC01000109">
    <property type="protein sequence ID" value="TFH94547.1"/>
    <property type="molecule type" value="Genomic_DNA"/>
</dbReference>
<dbReference type="InterPro" id="IPR002123">
    <property type="entry name" value="Plipid/glycerol_acylTrfase"/>
</dbReference>
<comment type="pathway">
    <text evidence="1">Lipid metabolism.</text>
</comment>
<dbReference type="SMART" id="SM00563">
    <property type="entry name" value="PlsC"/>
    <property type="match status" value="1"/>
</dbReference>
<proteinExistence type="predicted"/>
<protein>
    <recommendedName>
        <fullName evidence="4">Phospholipid/glycerol acyltransferase domain-containing protein</fullName>
    </recommendedName>
</protein>
<name>A0A4Y8WN17_9PORP</name>
<dbReference type="SUPFAM" id="SSF69593">
    <property type="entry name" value="Glycerol-3-phosphate (1)-acyltransferase"/>
    <property type="match status" value="1"/>
</dbReference>
<sequence length="193" mass="21833">MNAPKNNIQGKVNLAGRLLQWLGWKPITTTHFEPRSVVCVAPHTSNLDFLIGYLYYKSLGTGITPRFLIKKEWFFFPFNLIFKALGGLPVDRKSGASSVEQAIEMLRKADQLHIAITPEGTRKARERWKTGFYRIAMEAGVPVQLAKIDYSKKEVGIFLTLPADNPNVDAAVLDIRKHYHSSMAKFPKNFVDL</sequence>
<dbReference type="GO" id="GO:0006654">
    <property type="term" value="P:phosphatidic acid biosynthetic process"/>
    <property type="evidence" value="ECO:0007669"/>
    <property type="project" value="TreeGrafter"/>
</dbReference>
<dbReference type="AlphaFoldDB" id="A0A4Y8WN17"/>
<evidence type="ECO:0000313" key="6">
    <source>
        <dbReference type="Proteomes" id="UP000297225"/>
    </source>
</evidence>
<keyword evidence="3" id="KW-0012">Acyltransferase</keyword>
<dbReference type="RefSeq" id="WP_134849029.1">
    <property type="nucleotide sequence ID" value="NZ_CP197400.1"/>
</dbReference>